<evidence type="ECO:0000256" key="1">
    <source>
        <dbReference type="ARBA" id="ARBA00004123"/>
    </source>
</evidence>
<evidence type="ECO:0000256" key="4">
    <source>
        <dbReference type="ARBA" id="ARBA00023242"/>
    </source>
</evidence>
<evidence type="ECO:0000313" key="6">
    <source>
        <dbReference type="EMBL" id="KAG8095424.1"/>
    </source>
</evidence>
<dbReference type="GO" id="GO:0005681">
    <property type="term" value="C:spliceosomal complex"/>
    <property type="evidence" value="ECO:0007669"/>
    <property type="project" value="TreeGrafter"/>
</dbReference>
<keyword evidence="4" id="KW-0539">Nucleus</keyword>
<comment type="caution">
    <text evidence="6">The sequence shown here is derived from an EMBL/GenBank/DDBJ whole genome shotgun (WGS) entry which is preliminary data.</text>
</comment>
<evidence type="ECO:0000256" key="3">
    <source>
        <dbReference type="ARBA" id="ARBA00022490"/>
    </source>
</evidence>
<evidence type="ECO:0000256" key="2">
    <source>
        <dbReference type="ARBA" id="ARBA00004496"/>
    </source>
</evidence>
<dbReference type="PANTHER" id="PTHR21399">
    <property type="entry name" value="CHLORIDE CONDUCTANCE REGULATORY PROTEIN ICLN"/>
    <property type="match status" value="1"/>
</dbReference>
<feature type="region of interest" description="Disordered" evidence="5">
    <location>
        <begin position="89"/>
        <end position="124"/>
    </location>
</feature>
<evidence type="ECO:0000313" key="7">
    <source>
        <dbReference type="Proteomes" id="UP000729402"/>
    </source>
</evidence>
<dbReference type="AlphaFoldDB" id="A0A8J5WUF8"/>
<dbReference type="Proteomes" id="UP000729402">
    <property type="component" value="Unassembled WGS sequence"/>
</dbReference>
<keyword evidence="3" id="KW-0963">Cytoplasm</keyword>
<dbReference type="InterPro" id="IPR039924">
    <property type="entry name" value="ICln/Lot5/Saf5"/>
</dbReference>
<dbReference type="Pfam" id="PF03517">
    <property type="entry name" value="Voldacs"/>
    <property type="match status" value="1"/>
</dbReference>
<dbReference type="EMBL" id="JAAALK010000080">
    <property type="protein sequence ID" value="KAG8095424.1"/>
    <property type="molecule type" value="Genomic_DNA"/>
</dbReference>
<reference evidence="6" key="2">
    <citation type="submission" date="2021-02" db="EMBL/GenBank/DDBJ databases">
        <authorList>
            <person name="Kimball J.A."/>
            <person name="Haas M.W."/>
            <person name="Macchietto M."/>
            <person name="Kono T."/>
            <person name="Duquette J."/>
            <person name="Shao M."/>
        </authorList>
    </citation>
    <scope>NUCLEOTIDE SEQUENCE</scope>
    <source>
        <tissue evidence="6">Fresh leaf tissue</tissue>
    </source>
</reference>
<feature type="compositionally biased region" description="Acidic residues" evidence="5">
    <location>
        <begin position="97"/>
        <end position="115"/>
    </location>
</feature>
<gene>
    <name evidence="6" type="ORF">GUJ93_ZPchr0012g21996</name>
</gene>
<keyword evidence="7" id="KW-1185">Reference proteome</keyword>
<proteinExistence type="predicted"/>
<dbReference type="GO" id="GO:0000387">
    <property type="term" value="P:spliceosomal snRNP assembly"/>
    <property type="evidence" value="ECO:0007669"/>
    <property type="project" value="TreeGrafter"/>
</dbReference>
<evidence type="ECO:0008006" key="8">
    <source>
        <dbReference type="Google" id="ProtNLM"/>
    </source>
</evidence>
<dbReference type="GO" id="GO:0045292">
    <property type="term" value="P:mRNA cis splicing, via spliceosome"/>
    <property type="evidence" value="ECO:0007669"/>
    <property type="project" value="TreeGrafter"/>
</dbReference>
<reference evidence="6" key="1">
    <citation type="journal article" date="2021" name="bioRxiv">
        <title>Whole Genome Assembly and Annotation of Northern Wild Rice, Zizania palustris L., Supports a Whole Genome Duplication in the Zizania Genus.</title>
        <authorList>
            <person name="Haas M."/>
            <person name="Kono T."/>
            <person name="Macchietto M."/>
            <person name="Millas R."/>
            <person name="McGilp L."/>
            <person name="Shao M."/>
            <person name="Duquette J."/>
            <person name="Hirsch C.N."/>
            <person name="Kimball J."/>
        </authorList>
    </citation>
    <scope>NUCLEOTIDE SEQUENCE</scope>
    <source>
        <tissue evidence="6">Fresh leaf tissue</tissue>
    </source>
</reference>
<accession>A0A8J5WUF8</accession>
<dbReference type="GO" id="GO:0005829">
    <property type="term" value="C:cytosol"/>
    <property type="evidence" value="ECO:0007669"/>
    <property type="project" value="TreeGrafter"/>
</dbReference>
<organism evidence="6 7">
    <name type="scientific">Zizania palustris</name>
    <name type="common">Northern wild rice</name>
    <dbReference type="NCBI Taxonomy" id="103762"/>
    <lineage>
        <taxon>Eukaryota</taxon>
        <taxon>Viridiplantae</taxon>
        <taxon>Streptophyta</taxon>
        <taxon>Embryophyta</taxon>
        <taxon>Tracheophyta</taxon>
        <taxon>Spermatophyta</taxon>
        <taxon>Magnoliopsida</taxon>
        <taxon>Liliopsida</taxon>
        <taxon>Poales</taxon>
        <taxon>Poaceae</taxon>
        <taxon>BOP clade</taxon>
        <taxon>Oryzoideae</taxon>
        <taxon>Oryzeae</taxon>
        <taxon>Zizaniinae</taxon>
        <taxon>Zizania</taxon>
    </lineage>
</organism>
<sequence length="142" mass="15351">MVLGLYTFDAIGADGAPHLNAAADEDLIRVERAAAVALGPRAPEPPGTLFLTTRRVIWVSEADKGKAYAVEFLAVSLHAVSRDPEAYPSPCIYTQIETDDGSDEESDESDSEANQEIELSKVTEMRIIPSDPGQCILSQQFV</sequence>
<name>A0A8J5WUF8_ZIZPA</name>
<dbReference type="OrthoDB" id="19714at2759"/>
<evidence type="ECO:0000256" key="5">
    <source>
        <dbReference type="SAM" id="MobiDB-lite"/>
    </source>
</evidence>
<comment type="subcellular location">
    <subcellularLocation>
        <location evidence="2">Cytoplasm</location>
    </subcellularLocation>
    <subcellularLocation>
        <location evidence="1">Nucleus</location>
    </subcellularLocation>
</comment>
<dbReference type="PANTHER" id="PTHR21399:SF0">
    <property type="entry name" value="METHYLOSOME SUBUNIT PICLN"/>
    <property type="match status" value="1"/>
</dbReference>
<protein>
    <recommendedName>
        <fullName evidence="8">Chloride conductance regulatory protein ICln</fullName>
    </recommendedName>
</protein>
<dbReference type="GO" id="GO:0034715">
    <property type="term" value="C:pICln-Sm protein complex"/>
    <property type="evidence" value="ECO:0007669"/>
    <property type="project" value="TreeGrafter"/>
</dbReference>